<feature type="region of interest" description="Disordered" evidence="1">
    <location>
        <begin position="141"/>
        <end position="199"/>
    </location>
</feature>
<dbReference type="AlphaFoldDB" id="A0A7U9KV44"/>
<dbReference type="EMBL" id="BHZC01000001">
    <property type="protein sequence ID" value="GCD35891.1"/>
    <property type="molecule type" value="Genomic_DNA"/>
</dbReference>
<dbReference type="Proteomes" id="UP000287830">
    <property type="component" value="Unassembled WGS sequence"/>
</dbReference>
<comment type="caution">
    <text evidence="3">The sequence shown here is derived from an EMBL/GenBank/DDBJ whole genome shotgun (WGS) entry which is preliminary data.</text>
</comment>
<gene>
    <name evidence="3" type="ORF">OEIGOIKO_03641</name>
</gene>
<accession>A0A7U9KV44</accession>
<protein>
    <submittedName>
        <fullName evidence="3">Uncharacterized protein</fullName>
    </submittedName>
</protein>
<sequence length="269" mass="29102">MAFSADELRVLRRALAAALQPTHRTTAAEPGYDADGAQEVQEYLRLAEAVDEAAREGGRLRAFLLADLARYRDALPGSAHGYLAQLQEALAAGYDPVPADLAALRLLCARQRGPEEHARRTALLRHCERLAERSVRARLRALPGGRVADEPTPVPAPAPEPRPKAPRPGRPVPTPGEVFPPRRKPVRPPRPGPREPCVLWKPHSRRRPLVMDYVAALVPPVVMAVAFVALIVTIVKSQGGENKSKEDAAVDAALARAEGARQEPKAHGA</sequence>
<evidence type="ECO:0000313" key="4">
    <source>
        <dbReference type="Proteomes" id="UP000287830"/>
    </source>
</evidence>
<organism evidence="3 4">
    <name type="scientific">Streptomyces chrestomyceticus JCM 4735</name>
    <dbReference type="NCBI Taxonomy" id="1306181"/>
    <lineage>
        <taxon>Bacteria</taxon>
        <taxon>Bacillati</taxon>
        <taxon>Actinomycetota</taxon>
        <taxon>Actinomycetes</taxon>
        <taxon>Kitasatosporales</taxon>
        <taxon>Streptomycetaceae</taxon>
        <taxon>Streptomyces</taxon>
    </lineage>
</organism>
<evidence type="ECO:0000313" key="3">
    <source>
        <dbReference type="EMBL" id="GCD35891.1"/>
    </source>
</evidence>
<keyword evidence="2" id="KW-1133">Transmembrane helix</keyword>
<name>A0A7U9KV44_9ACTN</name>
<reference evidence="3 4" key="1">
    <citation type="submission" date="2018-11" db="EMBL/GenBank/DDBJ databases">
        <title>Whole genome sequence of Streptomyces chrestomyceticus NBRC 13444(T).</title>
        <authorList>
            <person name="Komaki H."/>
            <person name="Tamura T."/>
        </authorList>
    </citation>
    <scope>NUCLEOTIDE SEQUENCE [LARGE SCALE GENOMIC DNA]</scope>
    <source>
        <strain evidence="3 4">NBRC 13444</strain>
    </source>
</reference>
<feature type="transmembrane region" description="Helical" evidence="2">
    <location>
        <begin position="213"/>
        <end position="235"/>
    </location>
</feature>
<evidence type="ECO:0000256" key="1">
    <source>
        <dbReference type="SAM" id="MobiDB-lite"/>
    </source>
</evidence>
<proteinExistence type="predicted"/>
<evidence type="ECO:0000256" key="2">
    <source>
        <dbReference type="SAM" id="Phobius"/>
    </source>
</evidence>
<feature type="compositionally biased region" description="Pro residues" evidence="1">
    <location>
        <begin position="152"/>
        <end position="174"/>
    </location>
</feature>
<keyword evidence="2" id="KW-0472">Membrane</keyword>
<keyword evidence="2" id="KW-0812">Transmembrane</keyword>